<evidence type="ECO:0000256" key="3">
    <source>
        <dbReference type="ARBA" id="ARBA00023125"/>
    </source>
</evidence>
<dbReference type="CDD" id="cd05466">
    <property type="entry name" value="PBP2_LTTR_substrate"/>
    <property type="match status" value="1"/>
</dbReference>
<dbReference type="InterPro" id="IPR036390">
    <property type="entry name" value="WH_DNA-bd_sf"/>
</dbReference>
<organism evidence="6 7">
    <name type="scientific">Gilvimarinus algae</name>
    <dbReference type="NCBI Taxonomy" id="3058037"/>
    <lineage>
        <taxon>Bacteria</taxon>
        <taxon>Pseudomonadati</taxon>
        <taxon>Pseudomonadota</taxon>
        <taxon>Gammaproteobacteria</taxon>
        <taxon>Cellvibrionales</taxon>
        <taxon>Cellvibrionaceae</taxon>
        <taxon>Gilvimarinus</taxon>
    </lineage>
</organism>
<dbReference type="Pfam" id="PF00126">
    <property type="entry name" value="HTH_1"/>
    <property type="match status" value="1"/>
</dbReference>
<evidence type="ECO:0000256" key="2">
    <source>
        <dbReference type="ARBA" id="ARBA00023015"/>
    </source>
</evidence>
<evidence type="ECO:0000256" key="4">
    <source>
        <dbReference type="ARBA" id="ARBA00023163"/>
    </source>
</evidence>
<dbReference type="Gene3D" id="1.10.10.10">
    <property type="entry name" value="Winged helix-like DNA-binding domain superfamily/Winged helix DNA-binding domain"/>
    <property type="match status" value="1"/>
</dbReference>
<dbReference type="EMBL" id="JAULRT010000062">
    <property type="protein sequence ID" value="MDO3384144.1"/>
    <property type="molecule type" value="Genomic_DNA"/>
</dbReference>
<evidence type="ECO:0000313" key="7">
    <source>
        <dbReference type="Proteomes" id="UP001168380"/>
    </source>
</evidence>
<dbReference type="Proteomes" id="UP001168380">
    <property type="component" value="Unassembled WGS sequence"/>
</dbReference>
<comment type="caution">
    <text evidence="6">The sequence shown here is derived from an EMBL/GenBank/DDBJ whole genome shotgun (WGS) entry which is preliminary data.</text>
</comment>
<reference evidence="6" key="1">
    <citation type="submission" date="2023-07" db="EMBL/GenBank/DDBJ databases">
        <title>Gilvimarinus algae sp. nov., isolated from the surface of Kelp.</title>
        <authorList>
            <person name="Sun Y.Y."/>
            <person name="Gong Y."/>
            <person name="Du Z.J."/>
        </authorList>
    </citation>
    <scope>NUCLEOTIDE SEQUENCE</scope>
    <source>
        <strain evidence="6">SDUM040014</strain>
    </source>
</reference>
<dbReference type="InterPro" id="IPR005119">
    <property type="entry name" value="LysR_subst-bd"/>
</dbReference>
<name>A0ABT8TKY6_9GAMM</name>
<keyword evidence="2" id="KW-0805">Transcription regulation</keyword>
<proteinExistence type="inferred from homology"/>
<sequence length="292" mass="31919">MDSLQLSTFIIIAETGSFSAAAERLHLTQPAVSKRMALLEEQLGTRLFDRLGKHISLSQAGRVLLPRARAIVQAIGEAERAIGDLSGTVSGRLSIATSHHIGLHRLPPVLGQFSRAHPEVSLDLHFLDSEKALEAVERGDFDLGVITLPDERPKALQALPIWRDELCFVAAPSHPLAGSAKSLKDLTTFQAILPDAGTYTTRLIQQLFEAERLPLTINMVTNHLDTIKMMVSVGLGWGVLPEPMVDDSLTRLDLEIDTLERSLGAVYHRGRSQSNASKMFLHTLTQSSLAGR</sequence>
<evidence type="ECO:0000259" key="5">
    <source>
        <dbReference type="PROSITE" id="PS50931"/>
    </source>
</evidence>
<dbReference type="SUPFAM" id="SSF46785">
    <property type="entry name" value="Winged helix' DNA-binding domain"/>
    <property type="match status" value="1"/>
</dbReference>
<feature type="domain" description="HTH lysR-type" evidence="5">
    <location>
        <begin position="1"/>
        <end position="58"/>
    </location>
</feature>
<keyword evidence="7" id="KW-1185">Reference proteome</keyword>
<dbReference type="SUPFAM" id="SSF53850">
    <property type="entry name" value="Periplasmic binding protein-like II"/>
    <property type="match status" value="1"/>
</dbReference>
<dbReference type="RefSeq" id="WP_302715444.1">
    <property type="nucleotide sequence ID" value="NZ_JAULRT010000062.1"/>
</dbReference>
<dbReference type="PANTHER" id="PTHR30126:SF81">
    <property type="entry name" value="HTH-TYPE TRANSCRIPTIONAL REGULATOR ILVY"/>
    <property type="match status" value="1"/>
</dbReference>
<dbReference type="InterPro" id="IPR036388">
    <property type="entry name" value="WH-like_DNA-bd_sf"/>
</dbReference>
<protein>
    <submittedName>
        <fullName evidence="6">LysR family transcriptional regulator</fullName>
    </submittedName>
</protein>
<comment type="similarity">
    <text evidence="1">Belongs to the LysR transcriptional regulatory family.</text>
</comment>
<dbReference type="PRINTS" id="PR00039">
    <property type="entry name" value="HTHLYSR"/>
</dbReference>
<dbReference type="InterPro" id="IPR000847">
    <property type="entry name" value="LysR_HTH_N"/>
</dbReference>
<dbReference type="PROSITE" id="PS50931">
    <property type="entry name" value="HTH_LYSR"/>
    <property type="match status" value="1"/>
</dbReference>
<keyword evidence="4" id="KW-0804">Transcription</keyword>
<dbReference type="Gene3D" id="3.40.190.290">
    <property type="match status" value="1"/>
</dbReference>
<keyword evidence="3" id="KW-0238">DNA-binding</keyword>
<evidence type="ECO:0000313" key="6">
    <source>
        <dbReference type="EMBL" id="MDO3384144.1"/>
    </source>
</evidence>
<dbReference type="Pfam" id="PF03466">
    <property type="entry name" value="LysR_substrate"/>
    <property type="match status" value="1"/>
</dbReference>
<accession>A0ABT8TKY6</accession>
<gene>
    <name evidence="6" type="ORF">QWI16_18340</name>
</gene>
<evidence type="ECO:0000256" key="1">
    <source>
        <dbReference type="ARBA" id="ARBA00009437"/>
    </source>
</evidence>
<dbReference type="PANTHER" id="PTHR30126">
    <property type="entry name" value="HTH-TYPE TRANSCRIPTIONAL REGULATOR"/>
    <property type="match status" value="1"/>
</dbReference>